<evidence type="ECO:0000313" key="9">
    <source>
        <dbReference type="Proteomes" id="UP001152798"/>
    </source>
</evidence>
<dbReference type="SUPFAM" id="SSF51445">
    <property type="entry name" value="(Trans)glycosidases"/>
    <property type="match status" value="1"/>
</dbReference>
<keyword evidence="5" id="KW-0326">Glycosidase</keyword>
<sequence length="502" mass="57261">MIDKSRYCLLTLLFSGCVSSLALGKDKEIGKEDPFHSSDFPDGFMFGCATAAYQIEGAWNEDGKGENIWDRAIHTIPNYVDSNSTADIACDSYHKYKEDIKLLKDTGFNTYRISLSWSRILPRGTTDVINVAGVAYYQNVLKELAKNGIEPLVTLYHWDLPQPLQDIGGWMNETIVDHFQNYARVVFETLGSQVKWWITINEPSNVVSGYSTTTFPPNVGLHGVGDYIATHNVLKSHAKVYRMYDKEFRPTQKGKISFSFDGPFVKPKTDSEEDARAAEQAMQFKFGWFAHAVYSSTGDYPPVMREVIDRNSLQEGRTKSRLPYFTPEEIEEIKGTYDFLGYNHYSTALATFGATGKNPSIDRDSNILFSVDPNWPSSSCDWLKVNPEGLRGVIDWIRNEYGDSIPIIITEGGYCDDGRIDDYERIAYYDGYLKELLKAIREDGAYVLGYMAWSIIDNFEWASGYSKRFGIHQIDFNDPQRPRRKKKSAEYWQQFLHPKASI</sequence>
<dbReference type="GO" id="GO:0005975">
    <property type="term" value="P:carbohydrate metabolic process"/>
    <property type="evidence" value="ECO:0007669"/>
    <property type="project" value="InterPro"/>
</dbReference>
<dbReference type="PROSITE" id="PS00653">
    <property type="entry name" value="GLYCOSYL_HYDROL_F1_2"/>
    <property type="match status" value="1"/>
</dbReference>
<dbReference type="PROSITE" id="PS51257">
    <property type="entry name" value="PROKAR_LIPOPROTEIN"/>
    <property type="match status" value="1"/>
</dbReference>
<name>A0A9P0EBW5_NEZVI</name>
<evidence type="ECO:0000256" key="4">
    <source>
        <dbReference type="ARBA" id="ARBA00023180"/>
    </source>
</evidence>
<keyword evidence="7" id="KW-0732">Signal</keyword>
<dbReference type="PANTHER" id="PTHR10353:SF36">
    <property type="entry name" value="LP05116P"/>
    <property type="match status" value="1"/>
</dbReference>
<keyword evidence="4" id="KW-0325">Glycoprotein</keyword>
<evidence type="ECO:0000313" key="8">
    <source>
        <dbReference type="EMBL" id="CAH1392277.1"/>
    </source>
</evidence>
<dbReference type="Pfam" id="PF00232">
    <property type="entry name" value="Glyco_hydro_1"/>
    <property type="match status" value="1"/>
</dbReference>
<dbReference type="FunFam" id="3.20.20.80:FF:000013">
    <property type="entry name" value="lactase-phlorizin hydrolase"/>
    <property type="match status" value="1"/>
</dbReference>
<comment type="subunit">
    <text evidence="2">Homodimer.</text>
</comment>
<keyword evidence="9" id="KW-1185">Reference proteome</keyword>
<feature type="signal peptide" evidence="7">
    <location>
        <begin position="1"/>
        <end position="24"/>
    </location>
</feature>
<organism evidence="8 9">
    <name type="scientific">Nezara viridula</name>
    <name type="common">Southern green stink bug</name>
    <name type="synonym">Cimex viridulus</name>
    <dbReference type="NCBI Taxonomy" id="85310"/>
    <lineage>
        <taxon>Eukaryota</taxon>
        <taxon>Metazoa</taxon>
        <taxon>Ecdysozoa</taxon>
        <taxon>Arthropoda</taxon>
        <taxon>Hexapoda</taxon>
        <taxon>Insecta</taxon>
        <taxon>Pterygota</taxon>
        <taxon>Neoptera</taxon>
        <taxon>Paraneoptera</taxon>
        <taxon>Hemiptera</taxon>
        <taxon>Heteroptera</taxon>
        <taxon>Panheteroptera</taxon>
        <taxon>Pentatomomorpha</taxon>
        <taxon>Pentatomoidea</taxon>
        <taxon>Pentatomidae</taxon>
        <taxon>Pentatominae</taxon>
        <taxon>Nezara</taxon>
    </lineage>
</organism>
<feature type="chain" id="PRO_5040309214" evidence="7">
    <location>
        <begin position="25"/>
        <end position="502"/>
    </location>
</feature>
<gene>
    <name evidence="8" type="ORF">NEZAVI_LOCUS3130</name>
</gene>
<evidence type="ECO:0000256" key="3">
    <source>
        <dbReference type="ARBA" id="ARBA00022801"/>
    </source>
</evidence>
<accession>A0A9P0EBW5</accession>
<dbReference type="InterPro" id="IPR033132">
    <property type="entry name" value="GH_1_N_CS"/>
</dbReference>
<evidence type="ECO:0000256" key="2">
    <source>
        <dbReference type="ARBA" id="ARBA00011738"/>
    </source>
</evidence>
<proteinExistence type="inferred from homology"/>
<dbReference type="InterPro" id="IPR001360">
    <property type="entry name" value="Glyco_hydro_1"/>
</dbReference>
<dbReference type="PANTHER" id="PTHR10353">
    <property type="entry name" value="GLYCOSYL HYDROLASE"/>
    <property type="match status" value="1"/>
</dbReference>
<dbReference type="PRINTS" id="PR00131">
    <property type="entry name" value="GLHYDRLASE1"/>
</dbReference>
<evidence type="ECO:0000256" key="7">
    <source>
        <dbReference type="SAM" id="SignalP"/>
    </source>
</evidence>
<evidence type="ECO:0000256" key="6">
    <source>
        <dbReference type="RuleBase" id="RU003690"/>
    </source>
</evidence>
<dbReference type="InterPro" id="IPR017853">
    <property type="entry name" value="GH"/>
</dbReference>
<evidence type="ECO:0000256" key="5">
    <source>
        <dbReference type="ARBA" id="ARBA00023295"/>
    </source>
</evidence>
<keyword evidence="3" id="KW-0378">Hydrolase</keyword>
<dbReference type="Proteomes" id="UP001152798">
    <property type="component" value="Chromosome 1"/>
</dbReference>
<protein>
    <submittedName>
        <fullName evidence="8">Uncharacterized protein</fullName>
    </submittedName>
</protein>
<dbReference type="Gene3D" id="3.20.20.80">
    <property type="entry name" value="Glycosidases"/>
    <property type="match status" value="1"/>
</dbReference>
<dbReference type="GO" id="GO:0008422">
    <property type="term" value="F:beta-glucosidase activity"/>
    <property type="evidence" value="ECO:0007669"/>
    <property type="project" value="TreeGrafter"/>
</dbReference>
<evidence type="ECO:0000256" key="1">
    <source>
        <dbReference type="ARBA" id="ARBA00010838"/>
    </source>
</evidence>
<dbReference type="OrthoDB" id="65569at2759"/>
<reference evidence="8" key="1">
    <citation type="submission" date="2022-01" db="EMBL/GenBank/DDBJ databases">
        <authorList>
            <person name="King R."/>
        </authorList>
    </citation>
    <scope>NUCLEOTIDE SEQUENCE</scope>
</reference>
<comment type="similarity">
    <text evidence="1 6">Belongs to the glycosyl hydrolase 1 family.</text>
</comment>
<dbReference type="EMBL" id="OV725077">
    <property type="protein sequence ID" value="CAH1392277.1"/>
    <property type="molecule type" value="Genomic_DNA"/>
</dbReference>
<dbReference type="AlphaFoldDB" id="A0A9P0EBW5"/>